<dbReference type="RefSeq" id="WP_085933084.1">
    <property type="nucleotide sequence ID" value="NZ_FUWJ01000001.1"/>
</dbReference>
<dbReference type="OrthoDB" id="9805304at2"/>
<evidence type="ECO:0000313" key="4">
    <source>
        <dbReference type="EMBL" id="SJZ51779.1"/>
    </source>
</evidence>
<keyword evidence="2" id="KW-0812">Transmembrane</keyword>
<keyword evidence="1" id="KW-0378">Hydrolase</keyword>
<dbReference type="STRING" id="225324.SAMN02745126_01453"/>
<proteinExistence type="predicted"/>
<gene>
    <name evidence="4" type="ORF">SAMN02745126_01453</name>
</gene>
<dbReference type="InterPro" id="IPR003736">
    <property type="entry name" value="PAAI_dom"/>
</dbReference>
<dbReference type="SUPFAM" id="SSF54637">
    <property type="entry name" value="Thioesterase/thiol ester dehydrase-isomerase"/>
    <property type="match status" value="1"/>
</dbReference>
<dbReference type="GO" id="GO:0016289">
    <property type="term" value="F:acyl-CoA hydrolase activity"/>
    <property type="evidence" value="ECO:0007669"/>
    <property type="project" value="UniProtKB-ARBA"/>
</dbReference>
<dbReference type="Proteomes" id="UP000190092">
    <property type="component" value="Unassembled WGS sequence"/>
</dbReference>
<dbReference type="Gene3D" id="3.10.129.10">
    <property type="entry name" value="Hotdog Thioesterase"/>
    <property type="match status" value="1"/>
</dbReference>
<accession>A0A1T4LAJ9</accession>
<organism evidence="4 5">
    <name type="scientific">Enhydrobacter aerosaccus</name>
    <dbReference type="NCBI Taxonomy" id="225324"/>
    <lineage>
        <taxon>Bacteria</taxon>
        <taxon>Pseudomonadati</taxon>
        <taxon>Pseudomonadota</taxon>
        <taxon>Alphaproteobacteria</taxon>
        <taxon>Hyphomicrobiales</taxon>
        <taxon>Enhydrobacter</taxon>
    </lineage>
</organism>
<keyword evidence="5" id="KW-1185">Reference proteome</keyword>
<sequence>MPVMTPAELLTFLDEHFPQAGHLGLAIEHLDDKTIRLRLPIHDRHLRPGGTISGPTLMWLVDCGFYLLILAQLGPVALAVTTNLNINFMRKPEPADLIGEGRLMKLGKSLAVGDFTIWSAGKSEPVAHATVTYSIPLR</sequence>
<evidence type="ECO:0000259" key="3">
    <source>
        <dbReference type="Pfam" id="PF03061"/>
    </source>
</evidence>
<keyword evidence="2" id="KW-1133">Transmembrane helix</keyword>
<name>A0A1T4LAJ9_9HYPH</name>
<dbReference type="AlphaFoldDB" id="A0A1T4LAJ9"/>
<evidence type="ECO:0000313" key="5">
    <source>
        <dbReference type="Proteomes" id="UP000190092"/>
    </source>
</evidence>
<dbReference type="InterPro" id="IPR029069">
    <property type="entry name" value="HotDog_dom_sf"/>
</dbReference>
<dbReference type="EMBL" id="FUWJ01000001">
    <property type="protein sequence ID" value="SJZ51779.1"/>
    <property type="molecule type" value="Genomic_DNA"/>
</dbReference>
<evidence type="ECO:0000256" key="1">
    <source>
        <dbReference type="ARBA" id="ARBA00022801"/>
    </source>
</evidence>
<feature type="transmembrane region" description="Helical" evidence="2">
    <location>
        <begin position="57"/>
        <end position="81"/>
    </location>
</feature>
<reference evidence="5" key="1">
    <citation type="submission" date="2017-02" db="EMBL/GenBank/DDBJ databases">
        <authorList>
            <person name="Varghese N."/>
            <person name="Submissions S."/>
        </authorList>
    </citation>
    <scope>NUCLEOTIDE SEQUENCE [LARGE SCALE GENOMIC DNA]</scope>
    <source>
        <strain evidence="5">ATCC 27094</strain>
    </source>
</reference>
<evidence type="ECO:0000256" key="2">
    <source>
        <dbReference type="SAM" id="Phobius"/>
    </source>
</evidence>
<dbReference type="InterPro" id="IPR006683">
    <property type="entry name" value="Thioestr_dom"/>
</dbReference>
<keyword evidence="2" id="KW-0472">Membrane</keyword>
<feature type="domain" description="Thioesterase" evidence="3">
    <location>
        <begin position="49"/>
        <end position="122"/>
    </location>
</feature>
<dbReference type="Pfam" id="PF03061">
    <property type="entry name" value="4HBT"/>
    <property type="match status" value="1"/>
</dbReference>
<dbReference type="NCBIfam" id="TIGR00369">
    <property type="entry name" value="unchar_dom_1"/>
    <property type="match status" value="1"/>
</dbReference>
<dbReference type="CDD" id="cd03443">
    <property type="entry name" value="PaaI_thioesterase"/>
    <property type="match status" value="1"/>
</dbReference>
<protein>
    <submittedName>
        <fullName evidence="4">Uncharacterized domain 1-containing protein</fullName>
    </submittedName>
</protein>